<feature type="transmembrane region" description="Helical" evidence="8">
    <location>
        <begin position="9"/>
        <end position="31"/>
    </location>
</feature>
<gene>
    <name evidence="11" type="ORF">KJI95_03970</name>
</gene>
<evidence type="ECO:0000313" key="12">
    <source>
        <dbReference type="Proteomes" id="UP001195903"/>
    </source>
</evidence>
<reference evidence="11 12" key="1">
    <citation type="submission" date="2021-05" db="EMBL/GenBank/DDBJ databases">
        <title>Shewanella sp. JM162201.</title>
        <authorList>
            <person name="Xu S."/>
            <person name="Li A."/>
        </authorList>
    </citation>
    <scope>NUCLEOTIDE SEQUENCE [LARGE SCALE GENOMIC DNA]</scope>
    <source>
        <strain evidence="11 12">JM162201</strain>
    </source>
</reference>
<sequence>MTLGFRAKIALPAIAVGATFLTLIIIAILNFNTAARLGKESTTELTPIYNDLNDAYRDFYQTVDAIKGLALARPNSDDIKHWLFEYQDNAPKIQARLESIRPLIADGRLPASEGPRLDSLQDQLKRWLGSHRVFLENPQDAAQLFQTHGAKLEADFALMRGELKGLQTAIEDYIAKQQQAQSNELEDTAVVLEVGTFIAVGGGAVLVWLLSGWLLAPITRLQQAMEAIAKGDGDLTQRLSAQSDDELGALAHSFNDFAEKIQHTLKDVTRAADNVRSQTAELVELTRDVSRNADTQRSDSDAVATAVHELSASSAGVSQSAVDAANASTSAGKDAADTQLVIERAIGDMGSLANDIGKASDVINALEQDVANIASILDVIRNIADQTNLLALNAAIEAARAGEQGRGFAVVADEVRSLASKTQDSTGEIQAMITRLQQGARDAVAVMASSRSSGERTAMQVEGGRSSLSSIVASVQRIMHLNDHIAQASKEQSDVSGNVSQSIQRIADGSHHQASQMDTALDVCQRLDRECVALDTCLARFRL</sequence>
<dbReference type="PANTHER" id="PTHR32089:SF119">
    <property type="entry name" value="METHYL-ACCEPTING CHEMOTAXIS PROTEIN CTPL"/>
    <property type="match status" value="1"/>
</dbReference>
<dbReference type="EMBL" id="JAHEPS010000001">
    <property type="protein sequence ID" value="MBT1443681.1"/>
    <property type="molecule type" value="Genomic_DNA"/>
</dbReference>
<evidence type="ECO:0000256" key="1">
    <source>
        <dbReference type="ARBA" id="ARBA00004141"/>
    </source>
</evidence>
<evidence type="ECO:0000259" key="10">
    <source>
        <dbReference type="PROSITE" id="PS50885"/>
    </source>
</evidence>
<dbReference type="Pfam" id="PF00015">
    <property type="entry name" value="MCPsignal"/>
    <property type="match status" value="1"/>
</dbReference>
<dbReference type="InterPro" id="IPR004089">
    <property type="entry name" value="MCPsignal_dom"/>
</dbReference>
<dbReference type="CDD" id="cd06225">
    <property type="entry name" value="HAMP"/>
    <property type="match status" value="1"/>
</dbReference>
<comment type="similarity">
    <text evidence="6">Belongs to the methyl-accepting chemotaxis (MCP) protein family.</text>
</comment>
<evidence type="ECO:0000313" key="11">
    <source>
        <dbReference type="EMBL" id="MBT1443681.1"/>
    </source>
</evidence>
<dbReference type="SMART" id="SM00283">
    <property type="entry name" value="MA"/>
    <property type="match status" value="1"/>
</dbReference>
<evidence type="ECO:0000256" key="2">
    <source>
        <dbReference type="ARBA" id="ARBA00022692"/>
    </source>
</evidence>
<dbReference type="RefSeq" id="WP_214505849.1">
    <property type="nucleotide sequence ID" value="NZ_JAHEPS010000001.1"/>
</dbReference>
<dbReference type="PROSITE" id="PS50885">
    <property type="entry name" value="HAMP"/>
    <property type="match status" value="1"/>
</dbReference>
<dbReference type="Gene3D" id="1.10.287.950">
    <property type="entry name" value="Methyl-accepting chemotaxis protein"/>
    <property type="match status" value="1"/>
</dbReference>
<name>A0ABS5V1M7_9GAMM</name>
<dbReference type="InterPro" id="IPR003660">
    <property type="entry name" value="HAMP_dom"/>
</dbReference>
<comment type="caution">
    <text evidence="11">The sequence shown here is derived from an EMBL/GenBank/DDBJ whole genome shotgun (WGS) entry which is preliminary data.</text>
</comment>
<evidence type="ECO:0000256" key="8">
    <source>
        <dbReference type="SAM" id="Phobius"/>
    </source>
</evidence>
<keyword evidence="4 8" id="KW-0472">Membrane</keyword>
<dbReference type="PANTHER" id="PTHR32089">
    <property type="entry name" value="METHYL-ACCEPTING CHEMOTAXIS PROTEIN MCPB"/>
    <property type="match status" value="1"/>
</dbReference>
<feature type="domain" description="HAMP" evidence="10">
    <location>
        <begin position="212"/>
        <end position="266"/>
    </location>
</feature>
<evidence type="ECO:0000256" key="5">
    <source>
        <dbReference type="ARBA" id="ARBA00023224"/>
    </source>
</evidence>
<evidence type="ECO:0000256" key="3">
    <source>
        <dbReference type="ARBA" id="ARBA00022989"/>
    </source>
</evidence>
<accession>A0ABS5V1M7</accession>
<comment type="subcellular location">
    <subcellularLocation>
        <location evidence="1">Membrane</location>
        <topology evidence="1">Multi-pass membrane protein</topology>
    </subcellularLocation>
</comment>
<keyword evidence="2 8" id="KW-0812">Transmembrane</keyword>
<keyword evidence="12" id="KW-1185">Reference proteome</keyword>
<feature type="domain" description="Methyl-accepting transducer" evidence="9">
    <location>
        <begin position="271"/>
        <end position="507"/>
    </location>
</feature>
<dbReference type="Proteomes" id="UP001195903">
    <property type="component" value="Unassembled WGS sequence"/>
</dbReference>
<evidence type="ECO:0000256" key="7">
    <source>
        <dbReference type="PROSITE-ProRule" id="PRU00284"/>
    </source>
</evidence>
<keyword evidence="3 8" id="KW-1133">Transmembrane helix</keyword>
<dbReference type="Pfam" id="PF00672">
    <property type="entry name" value="HAMP"/>
    <property type="match status" value="1"/>
</dbReference>
<evidence type="ECO:0000259" key="9">
    <source>
        <dbReference type="PROSITE" id="PS50111"/>
    </source>
</evidence>
<evidence type="ECO:0000256" key="4">
    <source>
        <dbReference type="ARBA" id="ARBA00023136"/>
    </source>
</evidence>
<feature type="transmembrane region" description="Helical" evidence="8">
    <location>
        <begin position="194"/>
        <end position="216"/>
    </location>
</feature>
<dbReference type="PROSITE" id="PS50111">
    <property type="entry name" value="CHEMOTAXIS_TRANSDUC_2"/>
    <property type="match status" value="1"/>
</dbReference>
<dbReference type="CDD" id="cd11386">
    <property type="entry name" value="MCP_signal"/>
    <property type="match status" value="1"/>
</dbReference>
<keyword evidence="5 7" id="KW-0807">Transducer</keyword>
<evidence type="ECO:0000256" key="6">
    <source>
        <dbReference type="ARBA" id="ARBA00029447"/>
    </source>
</evidence>
<proteinExistence type="inferred from homology"/>
<protein>
    <submittedName>
        <fullName evidence="11">Methyl-accepting chemotaxis protein</fullName>
    </submittedName>
</protein>
<dbReference type="SUPFAM" id="SSF58104">
    <property type="entry name" value="Methyl-accepting chemotaxis protein (MCP) signaling domain"/>
    <property type="match status" value="1"/>
</dbReference>
<organism evidence="11 12">
    <name type="scientific">Shewanella jiangmenensis</name>
    <dbReference type="NCBI Taxonomy" id="2837387"/>
    <lineage>
        <taxon>Bacteria</taxon>
        <taxon>Pseudomonadati</taxon>
        <taxon>Pseudomonadota</taxon>
        <taxon>Gammaproteobacteria</taxon>
        <taxon>Alteromonadales</taxon>
        <taxon>Shewanellaceae</taxon>
        <taxon>Shewanella</taxon>
    </lineage>
</organism>
<dbReference type="SMART" id="SM00304">
    <property type="entry name" value="HAMP"/>
    <property type="match status" value="1"/>
</dbReference>